<dbReference type="InterPro" id="IPR004639">
    <property type="entry name" value="4pyrrol_synth_GluAld_NH2Trfase"/>
</dbReference>
<dbReference type="InterPro" id="IPR015424">
    <property type="entry name" value="PyrdxlP-dep_Trfase"/>
</dbReference>
<dbReference type="eggNOG" id="COG0001">
    <property type="taxonomic scope" value="Bacteria"/>
</dbReference>
<comment type="catalytic activity">
    <reaction evidence="7">
        <text>(S)-4-amino-5-oxopentanoate = 5-aminolevulinate</text>
        <dbReference type="Rhea" id="RHEA:14265"/>
        <dbReference type="ChEBI" id="CHEBI:57501"/>
        <dbReference type="ChEBI" id="CHEBI:356416"/>
        <dbReference type="EC" id="5.4.3.8"/>
    </reaction>
</comment>
<evidence type="ECO:0000256" key="5">
    <source>
        <dbReference type="ARBA" id="ARBA00023235"/>
    </source>
</evidence>
<dbReference type="HOGENOM" id="CLU_016922_1_5_0"/>
<organism evidence="8 9">
    <name type="scientific">Simkania negevensis (strain ATCC VR-1471 / DSM 27360 / Z)</name>
    <dbReference type="NCBI Taxonomy" id="331113"/>
    <lineage>
        <taxon>Bacteria</taxon>
        <taxon>Pseudomonadati</taxon>
        <taxon>Chlamydiota</taxon>
        <taxon>Chlamydiia</taxon>
        <taxon>Parachlamydiales</taxon>
        <taxon>Simkaniaceae</taxon>
        <taxon>Simkania</taxon>
    </lineage>
</organism>
<evidence type="ECO:0000313" key="9">
    <source>
        <dbReference type="Proteomes" id="UP000000496"/>
    </source>
</evidence>
<comment type="pathway">
    <text evidence="2 7">Porphyrin-containing compound metabolism; protoporphyrin-IX biosynthesis; 5-aminolevulinate from L-glutamyl-tRNA(Glu): step 2/2.</text>
</comment>
<dbReference type="NCBIfam" id="TIGR00713">
    <property type="entry name" value="hemL"/>
    <property type="match status" value="1"/>
</dbReference>
<dbReference type="GO" id="GO:0008483">
    <property type="term" value="F:transaminase activity"/>
    <property type="evidence" value="ECO:0007669"/>
    <property type="project" value="InterPro"/>
</dbReference>
<name>F8L854_SIMNZ</name>
<comment type="subcellular location">
    <subcellularLocation>
        <location evidence="7">Cytoplasm</location>
    </subcellularLocation>
</comment>
<dbReference type="Gene3D" id="3.90.1150.10">
    <property type="entry name" value="Aspartate Aminotransferase, domain 1"/>
    <property type="match status" value="1"/>
</dbReference>
<dbReference type="Pfam" id="PF00202">
    <property type="entry name" value="Aminotran_3"/>
    <property type="match status" value="1"/>
</dbReference>
<dbReference type="PANTHER" id="PTHR43713:SF3">
    <property type="entry name" value="GLUTAMATE-1-SEMIALDEHYDE 2,1-AMINOMUTASE 1, CHLOROPLASTIC-RELATED"/>
    <property type="match status" value="1"/>
</dbReference>
<dbReference type="CDD" id="cd00610">
    <property type="entry name" value="OAT_like"/>
    <property type="match status" value="1"/>
</dbReference>
<dbReference type="UniPathway" id="UPA00251">
    <property type="reaction ID" value="UER00317"/>
</dbReference>
<dbReference type="Gene3D" id="3.40.640.10">
    <property type="entry name" value="Type I PLP-dependent aspartate aminotransferase-like (Major domain)"/>
    <property type="match status" value="1"/>
</dbReference>
<dbReference type="GO" id="GO:0042286">
    <property type="term" value="F:glutamate-1-semialdehyde 2,1-aminomutase activity"/>
    <property type="evidence" value="ECO:0007669"/>
    <property type="project" value="UniProtKB-UniRule"/>
</dbReference>
<keyword evidence="9" id="KW-1185">Reference proteome</keyword>
<dbReference type="NCBIfam" id="NF000818">
    <property type="entry name" value="PRK00062.1"/>
    <property type="match status" value="1"/>
</dbReference>
<keyword evidence="7" id="KW-0963">Cytoplasm</keyword>
<evidence type="ECO:0000256" key="7">
    <source>
        <dbReference type="HAMAP-Rule" id="MF_00375"/>
    </source>
</evidence>
<dbReference type="InterPro" id="IPR015422">
    <property type="entry name" value="PyrdxlP-dep_Trfase_small"/>
</dbReference>
<dbReference type="SUPFAM" id="SSF53383">
    <property type="entry name" value="PLP-dependent transferases"/>
    <property type="match status" value="1"/>
</dbReference>
<keyword evidence="5 7" id="KW-0413">Isomerase</keyword>
<dbReference type="InterPro" id="IPR015421">
    <property type="entry name" value="PyrdxlP-dep_Trfase_major"/>
</dbReference>
<dbReference type="HAMAP" id="MF_00375">
    <property type="entry name" value="HemL_aminotrans_3"/>
    <property type="match status" value="1"/>
</dbReference>
<keyword evidence="4 7" id="KW-0663">Pyridoxal phosphate</keyword>
<comment type="cofactor">
    <cofactor evidence="1 7">
        <name>pyridoxal 5'-phosphate</name>
        <dbReference type="ChEBI" id="CHEBI:597326"/>
    </cofactor>
</comment>
<dbReference type="Proteomes" id="UP000000496">
    <property type="component" value="Chromosome gsn.131"/>
</dbReference>
<gene>
    <name evidence="7 8" type="primary">hemL</name>
    <name evidence="8" type="ordered locus">SNE_A10880</name>
</gene>
<dbReference type="EC" id="5.4.3.8" evidence="7"/>
<dbReference type="STRING" id="331113.SNE_A10880"/>
<dbReference type="PROSITE" id="PS00600">
    <property type="entry name" value="AA_TRANSFER_CLASS_3"/>
    <property type="match status" value="1"/>
</dbReference>
<dbReference type="PANTHER" id="PTHR43713">
    <property type="entry name" value="GLUTAMATE-1-SEMIALDEHYDE 2,1-AMINOMUTASE"/>
    <property type="match status" value="1"/>
</dbReference>
<feature type="modified residue" description="N6-(pyridoxal phosphate)lysine" evidence="7">
    <location>
        <position position="307"/>
    </location>
</feature>
<dbReference type="InterPro" id="IPR005814">
    <property type="entry name" value="Aminotrans_3"/>
</dbReference>
<keyword evidence="6 7" id="KW-0627">Porphyrin biosynthesis</keyword>
<dbReference type="GO" id="GO:0006782">
    <property type="term" value="P:protoporphyrinogen IX biosynthetic process"/>
    <property type="evidence" value="ECO:0007669"/>
    <property type="project" value="UniProtKB-UniRule"/>
</dbReference>
<dbReference type="GO" id="GO:0005737">
    <property type="term" value="C:cytoplasm"/>
    <property type="evidence" value="ECO:0007669"/>
    <property type="project" value="UniProtKB-SubCell"/>
</dbReference>
<sequence length="467" mass="51476">MLTLCNLLEADDRKISFIKKGFFDNDEHNYRRLLMGLVETTKSQEIFEKSLEVIAGGVNSPVRAFIGLGVDPLIAEKGEGDTIWDAEGKSYIDYCMSWGAMLLGHAPPSVVMKAKSRMEKGSSFGIATEIEEQLAREIVTLVPSIEKLRFVSSGTEATMTAVRVARGYTGRPYIVKFNGNYHGHADPFLIRAGSAVSQISHESSSQGVPNDIVKHTISLPYNDVEKVRELFCDPEYGSQIAAVIVEPIAANMGVVPATKEFLKVLREETDRMGTVLIFDEVISGFRVGLEGAQGQYGIFPDMTCLGKIIGGGFPAAAFGGKKEIMDTLAPTGGVFQAGTLSGNPVAMAAGLETLDLAQQEGFYELIADKTKLITEPLQMALKDRDLDACLQETVGMFTLFWGVRSVEKFEDLQELDHDRFKTFFRYLLNEGVYFSPSPYEACFVSAVHTEDHLIKTRDLIIDFIRQV</sequence>
<evidence type="ECO:0000256" key="1">
    <source>
        <dbReference type="ARBA" id="ARBA00001933"/>
    </source>
</evidence>
<reference evidence="8 9" key="1">
    <citation type="journal article" date="2011" name="Mol. Biol. Evol.">
        <title>Unity in variety--the pan-genome of the Chlamydiae.</title>
        <authorList>
            <person name="Collingro A."/>
            <person name="Tischler P."/>
            <person name="Weinmaier T."/>
            <person name="Penz T."/>
            <person name="Heinz E."/>
            <person name="Brunham R.C."/>
            <person name="Read T.D."/>
            <person name="Bavoil P.M."/>
            <person name="Sachse K."/>
            <person name="Kahane S."/>
            <person name="Friedman M.G."/>
            <person name="Rattei T."/>
            <person name="Myers G.S."/>
            <person name="Horn M."/>
        </authorList>
    </citation>
    <scope>NUCLEOTIDE SEQUENCE [LARGE SCALE GENOMIC DNA]</scope>
    <source>
        <strain evidence="9">ATCC VR-1471 / Z</strain>
    </source>
</reference>
<evidence type="ECO:0000313" key="8">
    <source>
        <dbReference type="EMBL" id="CCB88965.1"/>
    </source>
</evidence>
<dbReference type="FunFam" id="3.40.640.10:FF:000021">
    <property type="entry name" value="Glutamate-1-semialdehyde 2,1-aminomutase"/>
    <property type="match status" value="1"/>
</dbReference>
<dbReference type="KEGG" id="sng:SNE_A10880"/>
<evidence type="ECO:0000256" key="2">
    <source>
        <dbReference type="ARBA" id="ARBA00004819"/>
    </source>
</evidence>
<evidence type="ECO:0000256" key="3">
    <source>
        <dbReference type="ARBA" id="ARBA00008981"/>
    </source>
</evidence>
<proteinExistence type="inferred from homology"/>
<protein>
    <recommendedName>
        <fullName evidence="7">Glutamate-1-semialdehyde 2,1-aminomutase</fullName>
        <shortName evidence="7">GSA</shortName>
        <ecNumber evidence="7">5.4.3.8</ecNumber>
    </recommendedName>
    <alternativeName>
        <fullName evidence="7">Glutamate-1-semialdehyde aminotransferase</fullName>
        <shortName evidence="7">GSA-AT</shortName>
    </alternativeName>
</protein>
<accession>F8L854</accession>
<evidence type="ECO:0000256" key="4">
    <source>
        <dbReference type="ARBA" id="ARBA00022898"/>
    </source>
</evidence>
<dbReference type="EMBL" id="FR872582">
    <property type="protein sequence ID" value="CCB88965.1"/>
    <property type="molecule type" value="Genomic_DNA"/>
</dbReference>
<dbReference type="AlphaFoldDB" id="F8L854"/>
<evidence type="ECO:0000256" key="6">
    <source>
        <dbReference type="ARBA" id="ARBA00023244"/>
    </source>
</evidence>
<dbReference type="InterPro" id="IPR049704">
    <property type="entry name" value="Aminotrans_3_PPA_site"/>
</dbReference>
<comment type="similarity">
    <text evidence="3 7">Belongs to the class-III pyridoxal-phosphate-dependent aminotransferase family. HemL subfamily.</text>
</comment>
<dbReference type="GO" id="GO:0030170">
    <property type="term" value="F:pyridoxal phosphate binding"/>
    <property type="evidence" value="ECO:0007669"/>
    <property type="project" value="InterPro"/>
</dbReference>
<comment type="subunit">
    <text evidence="7">Homodimer.</text>
</comment>